<dbReference type="InterPro" id="IPR050241">
    <property type="entry name" value="NAD-cap_RNA_hydrolase_NudC"/>
</dbReference>
<dbReference type="PANTHER" id="PTHR42904">
    <property type="entry name" value="NUDIX HYDROLASE, NUDC SUBFAMILY"/>
    <property type="match status" value="1"/>
</dbReference>
<comment type="similarity">
    <text evidence="3">Belongs to the Nudix hydrolase family. NudC subfamily.</text>
</comment>
<comment type="catalytic activity">
    <reaction evidence="9">
        <text>a 5'-end NAD(+)-phospho-ribonucleoside in mRNA + H2O = a 5'-end phospho-adenosine-phospho-ribonucleoside in mRNA + beta-nicotinamide D-ribonucleotide + 2 H(+)</text>
        <dbReference type="Rhea" id="RHEA:60876"/>
        <dbReference type="Rhea" id="RHEA-COMP:15698"/>
        <dbReference type="Rhea" id="RHEA-COMP:15719"/>
        <dbReference type="ChEBI" id="CHEBI:14649"/>
        <dbReference type="ChEBI" id="CHEBI:15377"/>
        <dbReference type="ChEBI" id="CHEBI:15378"/>
        <dbReference type="ChEBI" id="CHEBI:144029"/>
        <dbReference type="ChEBI" id="CHEBI:144051"/>
    </reaction>
    <physiologicalReaction direction="left-to-right" evidence="9">
        <dbReference type="Rhea" id="RHEA:60877"/>
    </physiologicalReaction>
</comment>
<dbReference type="Pfam" id="PF09297">
    <property type="entry name" value="Zn_ribbon_NUD"/>
    <property type="match status" value="1"/>
</dbReference>
<evidence type="ECO:0000256" key="7">
    <source>
        <dbReference type="ARBA" id="ARBA00022842"/>
    </source>
</evidence>
<dbReference type="NCBIfam" id="NF001299">
    <property type="entry name" value="PRK00241.1"/>
    <property type="match status" value="1"/>
</dbReference>
<dbReference type="InterPro" id="IPR015375">
    <property type="entry name" value="NADH_PPase-like_N"/>
</dbReference>
<proteinExistence type="inferred from homology"/>
<dbReference type="SUPFAM" id="SSF55811">
    <property type="entry name" value="Nudix"/>
    <property type="match status" value="2"/>
</dbReference>
<dbReference type="Pfam" id="PF00293">
    <property type="entry name" value="NUDIX"/>
    <property type="match status" value="1"/>
</dbReference>
<evidence type="ECO:0000313" key="12">
    <source>
        <dbReference type="Proteomes" id="UP000196027"/>
    </source>
</evidence>
<dbReference type="EMBL" id="CP021425">
    <property type="protein sequence ID" value="ARU58407.1"/>
    <property type="molecule type" value="Genomic_DNA"/>
</dbReference>
<keyword evidence="8" id="KW-0520">NAD</keyword>
<dbReference type="InterPro" id="IPR015797">
    <property type="entry name" value="NUDIX_hydrolase-like_dom_sf"/>
</dbReference>
<dbReference type="GO" id="GO:0005829">
    <property type="term" value="C:cytosol"/>
    <property type="evidence" value="ECO:0007669"/>
    <property type="project" value="TreeGrafter"/>
</dbReference>
<evidence type="ECO:0000259" key="10">
    <source>
        <dbReference type="PROSITE" id="PS51462"/>
    </source>
</evidence>
<accession>A0A1Y0ID03</accession>
<dbReference type="PROSITE" id="PS51462">
    <property type="entry name" value="NUDIX"/>
    <property type="match status" value="1"/>
</dbReference>
<dbReference type="CDD" id="cd03429">
    <property type="entry name" value="NUDIX_NADH_pyrophosphatase_Nudt13"/>
    <property type="match status" value="1"/>
</dbReference>
<dbReference type="Pfam" id="PF09296">
    <property type="entry name" value="NUDIX-like"/>
    <property type="match status" value="1"/>
</dbReference>
<dbReference type="GO" id="GO:0046872">
    <property type="term" value="F:metal ion binding"/>
    <property type="evidence" value="ECO:0007669"/>
    <property type="project" value="UniProtKB-KW"/>
</dbReference>
<dbReference type="Proteomes" id="UP000196027">
    <property type="component" value="Chromosome"/>
</dbReference>
<evidence type="ECO:0000256" key="4">
    <source>
        <dbReference type="ARBA" id="ARBA00012381"/>
    </source>
</evidence>
<dbReference type="EC" id="3.6.1.22" evidence="4"/>
<sequence>MDPLSSQFQPSDMFRYAVVPPLNLSGLTVSELIACAEQNGAPDIQFVLLLAESSPNTAASPRLQIAAPSQAEGAPLCSTALLSSLELNCDGVPLFLGYWQSRLCFAVVSSSTVLPPGYESVGLRDLLLRENKDVFYLLSTALQLYHWSVNHRFCGRCGSVTSELKDSTDRVLVCEQCDSHYYPRIAPCMMALVTRGPEILLARAHHFPPGRFSVLAGFAEAGETIERTVHREVKEETGLKVKNLRYFSSQSWPFPHQLMLGFFCEYDSGQLILDENELAEAEWFHYSELPQVSSTSTLSGQLIEAAVAELRLRFP</sequence>
<dbReference type="RefSeq" id="WP_087463191.1">
    <property type="nucleotide sequence ID" value="NZ_CP021425.1"/>
</dbReference>
<comment type="cofactor">
    <cofactor evidence="2">
        <name>Zn(2+)</name>
        <dbReference type="ChEBI" id="CHEBI:29105"/>
    </cofactor>
</comment>
<dbReference type="KEGG" id="ome:OLMES_4411"/>
<protein>
    <recommendedName>
        <fullName evidence="4">NAD(+) diphosphatase</fullName>
        <ecNumber evidence="4">3.6.1.22</ecNumber>
    </recommendedName>
</protein>
<keyword evidence="7" id="KW-0460">Magnesium</keyword>
<evidence type="ECO:0000256" key="3">
    <source>
        <dbReference type="ARBA" id="ARBA00009595"/>
    </source>
</evidence>
<evidence type="ECO:0000256" key="6">
    <source>
        <dbReference type="ARBA" id="ARBA00022801"/>
    </source>
</evidence>
<organism evidence="11 12">
    <name type="scientific">Oleiphilus messinensis</name>
    <dbReference type="NCBI Taxonomy" id="141451"/>
    <lineage>
        <taxon>Bacteria</taxon>
        <taxon>Pseudomonadati</taxon>
        <taxon>Pseudomonadota</taxon>
        <taxon>Gammaproteobacteria</taxon>
        <taxon>Oceanospirillales</taxon>
        <taxon>Oleiphilaceae</taxon>
        <taxon>Oleiphilus</taxon>
    </lineage>
</organism>
<dbReference type="PROSITE" id="PS00893">
    <property type="entry name" value="NUDIX_BOX"/>
    <property type="match status" value="1"/>
</dbReference>
<dbReference type="AlphaFoldDB" id="A0A1Y0ID03"/>
<dbReference type="InterPro" id="IPR015376">
    <property type="entry name" value="Znr_NADH_PPase"/>
</dbReference>
<evidence type="ECO:0000256" key="9">
    <source>
        <dbReference type="ARBA" id="ARBA00023679"/>
    </source>
</evidence>
<evidence type="ECO:0000256" key="1">
    <source>
        <dbReference type="ARBA" id="ARBA00001946"/>
    </source>
</evidence>
<dbReference type="InterPro" id="IPR000086">
    <property type="entry name" value="NUDIX_hydrolase_dom"/>
</dbReference>
<feature type="domain" description="Nudix hydrolase" evidence="10">
    <location>
        <begin position="183"/>
        <end position="308"/>
    </location>
</feature>
<dbReference type="GO" id="GO:0019677">
    <property type="term" value="P:NAD+ catabolic process"/>
    <property type="evidence" value="ECO:0007669"/>
    <property type="project" value="TreeGrafter"/>
</dbReference>
<name>A0A1Y0ID03_9GAMM</name>
<dbReference type="OrthoDB" id="9791656at2"/>
<dbReference type="Gene3D" id="3.90.79.20">
    <property type="match status" value="1"/>
</dbReference>
<dbReference type="Gene3D" id="3.90.79.10">
    <property type="entry name" value="Nucleoside Triphosphate Pyrophosphohydrolase"/>
    <property type="match status" value="1"/>
</dbReference>
<evidence type="ECO:0000313" key="11">
    <source>
        <dbReference type="EMBL" id="ARU58407.1"/>
    </source>
</evidence>
<comment type="cofactor">
    <cofactor evidence="1">
        <name>Mg(2+)</name>
        <dbReference type="ChEBI" id="CHEBI:18420"/>
    </cofactor>
</comment>
<keyword evidence="12" id="KW-1185">Reference proteome</keyword>
<evidence type="ECO:0000256" key="8">
    <source>
        <dbReference type="ARBA" id="ARBA00023027"/>
    </source>
</evidence>
<dbReference type="InterPro" id="IPR020084">
    <property type="entry name" value="NUDIX_hydrolase_CS"/>
</dbReference>
<keyword evidence="5" id="KW-0479">Metal-binding</keyword>
<gene>
    <name evidence="11" type="ORF">OLMES_4411</name>
</gene>
<dbReference type="GO" id="GO:0035529">
    <property type="term" value="F:NADH pyrophosphatase activity"/>
    <property type="evidence" value="ECO:0007669"/>
    <property type="project" value="TreeGrafter"/>
</dbReference>
<dbReference type="InterPro" id="IPR049734">
    <property type="entry name" value="NudC-like_C"/>
</dbReference>
<dbReference type="GO" id="GO:0006742">
    <property type="term" value="P:NADP+ catabolic process"/>
    <property type="evidence" value="ECO:0007669"/>
    <property type="project" value="TreeGrafter"/>
</dbReference>
<dbReference type="PANTHER" id="PTHR42904:SF6">
    <property type="entry name" value="NAD-CAPPED RNA HYDROLASE NUDT12"/>
    <property type="match status" value="1"/>
</dbReference>
<evidence type="ECO:0000256" key="2">
    <source>
        <dbReference type="ARBA" id="ARBA00001947"/>
    </source>
</evidence>
<keyword evidence="6" id="KW-0378">Hydrolase</keyword>
<evidence type="ECO:0000256" key="5">
    <source>
        <dbReference type="ARBA" id="ARBA00022723"/>
    </source>
</evidence>
<reference evidence="11 12" key="1">
    <citation type="submission" date="2017-05" db="EMBL/GenBank/DDBJ databases">
        <title>Genomic insights into alkan degradation activity of Oleiphilus messinensis.</title>
        <authorList>
            <person name="Kozyavkin S.A."/>
            <person name="Slesarev A.I."/>
            <person name="Golyshin P.N."/>
            <person name="Korzhenkov A."/>
            <person name="Golyshina O.N."/>
            <person name="Toshchakov S.V."/>
        </authorList>
    </citation>
    <scope>NUCLEOTIDE SEQUENCE [LARGE SCALE GENOMIC DNA]</scope>
    <source>
        <strain evidence="11 12">ME102</strain>
    </source>
</reference>